<keyword evidence="3" id="KW-1185">Reference proteome</keyword>
<sequence>MLTNPTRYGLIACRYLAWGWHYGVWLNAPEIAERYRINVRALSPALLRLVQAGILHSRVGGPKPGYMLSRDPAEIPMLEVVRALEGTFRMDCCRTVLPNVQCQCEADNCRVCGVFRDILDELRSRLSGVSLEDHAATEEFLPTYWGGGKILQTNKIEYLV</sequence>
<accession>A0ABY5V710</accession>
<dbReference type="SUPFAM" id="SSF46785">
    <property type="entry name" value="Winged helix' DNA-binding domain"/>
    <property type="match status" value="1"/>
</dbReference>
<proteinExistence type="predicted"/>
<reference evidence="2" key="1">
    <citation type="journal article" date="2022" name="Cell">
        <title>Design, construction, and in vivo augmentation of a complex gut microbiome.</title>
        <authorList>
            <person name="Cheng A.G."/>
            <person name="Ho P.Y."/>
            <person name="Aranda-Diaz A."/>
            <person name="Jain S."/>
            <person name="Yu F.B."/>
            <person name="Meng X."/>
            <person name="Wang M."/>
            <person name="Iakiviak M."/>
            <person name="Nagashima K."/>
            <person name="Zhao A."/>
            <person name="Murugkar P."/>
            <person name="Patil A."/>
            <person name="Atabakhsh K."/>
            <person name="Weakley A."/>
            <person name="Yan J."/>
            <person name="Brumbaugh A.R."/>
            <person name="Higginbottom S."/>
            <person name="Dimas A."/>
            <person name="Shiver A.L."/>
            <person name="Deutschbauer A."/>
            <person name="Neff N."/>
            <person name="Sonnenburg J.L."/>
            <person name="Huang K.C."/>
            <person name="Fischbach M.A."/>
        </authorList>
    </citation>
    <scope>NUCLEOTIDE SEQUENCE</scope>
    <source>
        <strain evidence="2">JC50</strain>
    </source>
</reference>
<dbReference type="PANTHER" id="PTHR33221:SF5">
    <property type="entry name" value="HTH-TYPE TRANSCRIPTIONAL REGULATOR ISCR"/>
    <property type="match status" value="1"/>
</dbReference>
<dbReference type="InterPro" id="IPR036390">
    <property type="entry name" value="WH_DNA-bd_sf"/>
</dbReference>
<dbReference type="Proteomes" id="UP001058267">
    <property type="component" value="Chromosome"/>
</dbReference>
<dbReference type="PROSITE" id="PS51197">
    <property type="entry name" value="HTH_RRF2_2"/>
    <property type="match status" value="1"/>
</dbReference>
<evidence type="ECO:0000313" key="2">
    <source>
        <dbReference type="EMBL" id="UWN64492.1"/>
    </source>
</evidence>
<gene>
    <name evidence="2" type="ORF">NQ519_12125</name>
</gene>
<name>A0ABY5V710_9BACT</name>
<dbReference type="Gene3D" id="1.10.10.10">
    <property type="entry name" value="Winged helix-like DNA-binding domain superfamily/Winged helix DNA-binding domain"/>
    <property type="match status" value="1"/>
</dbReference>
<evidence type="ECO:0000313" key="3">
    <source>
        <dbReference type="Proteomes" id="UP001058267"/>
    </source>
</evidence>
<keyword evidence="1" id="KW-0238">DNA-binding</keyword>
<evidence type="ECO:0000256" key="1">
    <source>
        <dbReference type="ARBA" id="ARBA00023125"/>
    </source>
</evidence>
<dbReference type="InterPro" id="IPR036388">
    <property type="entry name" value="WH-like_DNA-bd_sf"/>
</dbReference>
<dbReference type="InterPro" id="IPR000944">
    <property type="entry name" value="Tscrpt_reg_Rrf2"/>
</dbReference>
<dbReference type="Pfam" id="PF02082">
    <property type="entry name" value="Rrf2"/>
    <property type="match status" value="1"/>
</dbReference>
<protein>
    <submittedName>
        <fullName evidence="2">Rrf2 family transcriptional regulator</fullName>
    </submittedName>
</protein>
<organism evidence="2 3">
    <name type="scientific">Alistipes senegalensis JC50</name>
    <dbReference type="NCBI Taxonomy" id="1033732"/>
    <lineage>
        <taxon>Bacteria</taxon>
        <taxon>Pseudomonadati</taxon>
        <taxon>Bacteroidota</taxon>
        <taxon>Bacteroidia</taxon>
        <taxon>Bacteroidales</taxon>
        <taxon>Rikenellaceae</taxon>
        <taxon>Alistipes</taxon>
    </lineage>
</organism>
<dbReference type="PANTHER" id="PTHR33221">
    <property type="entry name" value="WINGED HELIX-TURN-HELIX TRANSCRIPTIONAL REGULATOR, RRF2 FAMILY"/>
    <property type="match status" value="1"/>
</dbReference>
<dbReference type="EMBL" id="CP102252">
    <property type="protein sequence ID" value="UWN64492.1"/>
    <property type="molecule type" value="Genomic_DNA"/>
</dbReference>
<dbReference type="RefSeq" id="WP_094582423.1">
    <property type="nucleotide sequence ID" value="NZ_CP102252.1"/>
</dbReference>